<comment type="subcellular location">
    <subcellularLocation>
        <location evidence="1">Cell membrane</location>
        <topology evidence="1">Multi-pass membrane protein</topology>
    </subcellularLocation>
</comment>
<feature type="transmembrane region" description="Helical" evidence="7">
    <location>
        <begin position="132"/>
        <end position="153"/>
    </location>
</feature>
<feature type="transmembrane region" description="Helical" evidence="7">
    <location>
        <begin position="346"/>
        <end position="364"/>
    </location>
</feature>
<evidence type="ECO:0000256" key="5">
    <source>
        <dbReference type="ARBA" id="ARBA00022989"/>
    </source>
</evidence>
<protein>
    <submittedName>
        <fullName evidence="8">Polysulfide reductase NrfD</fullName>
    </submittedName>
</protein>
<name>A0A932A965_9BACT</name>
<evidence type="ECO:0000256" key="7">
    <source>
        <dbReference type="SAM" id="Phobius"/>
    </source>
</evidence>
<feature type="transmembrane region" description="Helical" evidence="7">
    <location>
        <begin position="59"/>
        <end position="82"/>
    </location>
</feature>
<dbReference type="SUPFAM" id="SSF49373">
    <property type="entry name" value="Invasin/intimin cell-adhesion fragments"/>
    <property type="match status" value="1"/>
</dbReference>
<feature type="transmembrane region" description="Helical" evidence="7">
    <location>
        <begin position="94"/>
        <end position="112"/>
    </location>
</feature>
<dbReference type="AlphaFoldDB" id="A0A932A965"/>
<dbReference type="GO" id="GO:0005886">
    <property type="term" value="C:plasma membrane"/>
    <property type="evidence" value="ECO:0007669"/>
    <property type="project" value="UniProtKB-SubCell"/>
</dbReference>
<proteinExistence type="inferred from homology"/>
<feature type="transmembrane region" description="Helical" evidence="7">
    <location>
        <begin position="315"/>
        <end position="339"/>
    </location>
</feature>
<feature type="transmembrane region" description="Helical" evidence="7">
    <location>
        <begin position="451"/>
        <end position="470"/>
    </location>
</feature>
<keyword evidence="6 7" id="KW-0472">Membrane</keyword>
<dbReference type="InterPro" id="IPR005614">
    <property type="entry name" value="NrfD-like"/>
</dbReference>
<dbReference type="Pfam" id="PF03916">
    <property type="entry name" value="NrfD"/>
    <property type="match status" value="1"/>
</dbReference>
<feature type="transmembrane region" description="Helical" evidence="7">
    <location>
        <begin position="275"/>
        <end position="295"/>
    </location>
</feature>
<evidence type="ECO:0000256" key="2">
    <source>
        <dbReference type="ARBA" id="ARBA00008929"/>
    </source>
</evidence>
<dbReference type="InterPro" id="IPR008964">
    <property type="entry name" value="Invasin/intimin_cell_adhesion"/>
</dbReference>
<evidence type="ECO:0000256" key="6">
    <source>
        <dbReference type="ARBA" id="ARBA00023136"/>
    </source>
</evidence>
<dbReference type="PANTHER" id="PTHR43044:SF2">
    <property type="entry name" value="POLYSULPHIDE REDUCTASE NRFD"/>
    <property type="match status" value="1"/>
</dbReference>
<organism evidence="8 9">
    <name type="scientific">Candidatus Korobacter versatilis</name>
    <dbReference type="NCBI Taxonomy" id="658062"/>
    <lineage>
        <taxon>Bacteria</taxon>
        <taxon>Pseudomonadati</taxon>
        <taxon>Acidobacteriota</taxon>
        <taxon>Terriglobia</taxon>
        <taxon>Terriglobales</taxon>
        <taxon>Candidatus Korobacteraceae</taxon>
        <taxon>Candidatus Korobacter</taxon>
    </lineage>
</organism>
<comment type="caution">
    <text evidence="8">The sequence shown here is derived from an EMBL/GenBank/DDBJ whole genome shotgun (WGS) entry which is preliminary data.</text>
</comment>
<keyword evidence="4 7" id="KW-0812">Transmembrane</keyword>
<dbReference type="Proteomes" id="UP000779809">
    <property type="component" value="Unassembled WGS sequence"/>
</dbReference>
<gene>
    <name evidence="8" type="primary">nrfD</name>
    <name evidence="8" type="ORF">HYX28_04210</name>
</gene>
<feature type="transmembrane region" description="Helical" evidence="7">
    <location>
        <begin position="232"/>
        <end position="255"/>
    </location>
</feature>
<dbReference type="EMBL" id="JACPNR010000005">
    <property type="protein sequence ID" value="MBI2677964.1"/>
    <property type="molecule type" value="Genomic_DNA"/>
</dbReference>
<dbReference type="Gene3D" id="1.20.1630.10">
    <property type="entry name" value="Formate dehydrogenase/DMSO reductase domain"/>
    <property type="match status" value="1"/>
</dbReference>
<feature type="transmembrane region" description="Helical" evidence="7">
    <location>
        <begin position="395"/>
        <end position="415"/>
    </location>
</feature>
<accession>A0A932A965</accession>
<evidence type="ECO:0000256" key="1">
    <source>
        <dbReference type="ARBA" id="ARBA00004651"/>
    </source>
</evidence>
<keyword evidence="5 7" id="KW-1133">Transmembrane helix</keyword>
<dbReference type="PANTHER" id="PTHR43044">
    <property type="match status" value="1"/>
</dbReference>
<evidence type="ECO:0000256" key="4">
    <source>
        <dbReference type="ARBA" id="ARBA00022692"/>
    </source>
</evidence>
<evidence type="ECO:0000313" key="9">
    <source>
        <dbReference type="Proteomes" id="UP000779809"/>
    </source>
</evidence>
<feature type="transmembrane region" description="Helical" evidence="7">
    <location>
        <begin position="197"/>
        <end position="220"/>
    </location>
</feature>
<evidence type="ECO:0000256" key="3">
    <source>
        <dbReference type="ARBA" id="ARBA00022475"/>
    </source>
</evidence>
<feature type="transmembrane region" description="Helical" evidence="7">
    <location>
        <begin position="640"/>
        <end position="664"/>
    </location>
</feature>
<evidence type="ECO:0000313" key="8">
    <source>
        <dbReference type="EMBL" id="MBI2677964.1"/>
    </source>
</evidence>
<feature type="transmembrane region" description="Helical" evidence="7">
    <location>
        <begin position="21"/>
        <end position="39"/>
    </location>
</feature>
<sequence>MNAREQNLLKSVTVTTWRFRIWVGFLLAVLAVGAYAYVLQLRQGLVVTGLRDQVSWGLYITNFVFFIGISHAGTLISAILRVTDTEWRRPITRMAEAITVFALCIGGPMVIVDLGRPDRMWNLFRYGRIQSPIIWDVLSVSTYLVGCLLYFFIPMIPDLALLADRHELAPWRRRLYKRLSLGWTGTPGEKELLERAIGVMAVVIIPLAVSVHTVVSWIFAMTLRPGWDSSIFGPYFVIGAIYSGAAGVVFSMFVLRRIYRLEAYIEIKHFRNLGLLLLSFALLYLYFNINEYLTIGYKVEGPERRLVYDLFFGRYAGAFWTVQTVGVIVPLLLMLTVLAWPRYRQFTVQGVSLAAFLVVIGAWAKRYLIIVPTLQTPFLPAQHLPENWTNYTPTWVEWSITAAALAGFLLIYTLLSKLFPIVSIWETRAEGEPTSEVSVAGASRWWRRGTAANTTALVLLAALLVFPSRAQAKAPRKLPPQPTVITIESHVVPTPASEPTGEAAPSQPDSHRVYFYAGPWLNHPPPFGGQEEKTEPPAIAVVASLRNPDGTPAAYKAVTFALQTGFGVLQLGSRPTDARGHVELVLRDQRYGAYPITVSFSGDDEFAPATSRQKVEFGLPPAPGLPRTGVLITPYATPGIGIPFLGFYGFMWVVFTYTFGYLVLYRMRRVRQENGNRTKGGD</sequence>
<reference evidence="8" key="1">
    <citation type="submission" date="2020-07" db="EMBL/GenBank/DDBJ databases">
        <title>Huge and variable diversity of episymbiotic CPR bacteria and DPANN archaea in groundwater ecosystems.</title>
        <authorList>
            <person name="He C.Y."/>
            <person name="Keren R."/>
            <person name="Whittaker M."/>
            <person name="Farag I.F."/>
            <person name="Doudna J."/>
            <person name="Cate J.H.D."/>
            <person name="Banfield J.F."/>
        </authorList>
    </citation>
    <scope>NUCLEOTIDE SEQUENCE</scope>
    <source>
        <strain evidence="8">NC_groundwater_580_Pr5_B-0.1um_64_19</strain>
    </source>
</reference>
<keyword evidence="3" id="KW-1003">Cell membrane</keyword>
<comment type="similarity">
    <text evidence="2">Belongs to the NrfD family.</text>
</comment>